<feature type="region of interest" description="Disordered" evidence="12">
    <location>
        <begin position="1"/>
        <end position="39"/>
    </location>
</feature>
<dbReference type="Gene3D" id="1.10.286.10">
    <property type="match status" value="1"/>
</dbReference>
<sequence length="248" mass="27143">MAARDPRDEPEMVLKPLGTLKQAGGETKSSSGSVIDFDGLSRPTMGTRARLGESAEEGAHRLAKIRDAVRTILECVGEDPDRPGLVDTPERYAKAMMFLTAGYGQNVRDVVNKAIFHESHNEMVIVRGIDIFSVCEHHLLPFAGKIHVGYVPWQAVIGISKLPRLAQLFSRRLQIQERLTKDVANAIMAVLQPQGVAVVMEANHLCMAMRGVEKSTASTITSCMLGCFETNERTRNEFLALVGVVGKS</sequence>
<dbReference type="NCBIfam" id="TIGR00063">
    <property type="entry name" value="folE"/>
    <property type="match status" value="1"/>
</dbReference>
<evidence type="ECO:0000256" key="8">
    <source>
        <dbReference type="ARBA" id="ARBA00022909"/>
    </source>
</evidence>
<reference evidence="14" key="1">
    <citation type="submission" date="2023-06" db="EMBL/GenBank/DDBJ databases">
        <title>Genome-scale phylogeny and comparative genomics of the fungal order Sordariales.</title>
        <authorList>
            <consortium name="Lawrence Berkeley National Laboratory"/>
            <person name="Hensen N."/>
            <person name="Bonometti L."/>
            <person name="Westerberg I."/>
            <person name="Brannstrom I.O."/>
            <person name="Guillou S."/>
            <person name="Cros-Aarteil S."/>
            <person name="Calhoun S."/>
            <person name="Haridas S."/>
            <person name="Kuo A."/>
            <person name="Mondo S."/>
            <person name="Pangilinan J."/>
            <person name="Riley R."/>
            <person name="LaButti K."/>
            <person name="Andreopoulos B."/>
            <person name="Lipzen A."/>
            <person name="Chen C."/>
            <person name="Yanf M."/>
            <person name="Daum C."/>
            <person name="Ng V."/>
            <person name="Clum A."/>
            <person name="Steindorff A."/>
            <person name="Ohm R."/>
            <person name="Martin F."/>
            <person name="Silar P."/>
            <person name="Natvig D."/>
            <person name="Lalanne C."/>
            <person name="Gautier V."/>
            <person name="Ament-velasquez S.L."/>
            <person name="Kruys A."/>
            <person name="Hutchinson M.I."/>
            <person name="Powell A.J."/>
            <person name="Barry K."/>
            <person name="Miller A.N."/>
            <person name="Grigoriev I.V."/>
            <person name="Debuchy R."/>
            <person name="Gladieux P."/>
            <person name="Thoren M.H."/>
            <person name="Johannesson H."/>
        </authorList>
    </citation>
    <scope>NUCLEOTIDE SEQUENCE</scope>
    <source>
        <strain evidence="14">SMH3187-1</strain>
    </source>
</reference>
<keyword evidence="6" id="KW-0547">Nucleotide-binding</keyword>
<evidence type="ECO:0000256" key="2">
    <source>
        <dbReference type="ARBA" id="ARBA00008085"/>
    </source>
</evidence>
<comment type="caution">
    <text evidence="14">The sequence shown here is derived from an EMBL/GenBank/DDBJ whole genome shotgun (WGS) entry which is preliminary data.</text>
</comment>
<dbReference type="HAMAP" id="MF_00223">
    <property type="entry name" value="FolE"/>
    <property type="match status" value="1"/>
</dbReference>
<evidence type="ECO:0000256" key="9">
    <source>
        <dbReference type="ARBA" id="ARBA00023134"/>
    </source>
</evidence>
<name>A0AA40F9Q6_9PEZI</name>
<evidence type="ECO:0000256" key="10">
    <source>
        <dbReference type="ARBA" id="ARBA00030854"/>
    </source>
</evidence>
<dbReference type="InterPro" id="IPR001474">
    <property type="entry name" value="GTP_CycHdrlase_I"/>
</dbReference>
<evidence type="ECO:0000256" key="5">
    <source>
        <dbReference type="ARBA" id="ARBA00022533"/>
    </source>
</evidence>
<comment type="similarity">
    <text evidence="2">Belongs to the GTP cyclohydrolase I family.</text>
</comment>
<evidence type="ECO:0000313" key="15">
    <source>
        <dbReference type="Proteomes" id="UP001172155"/>
    </source>
</evidence>
<evidence type="ECO:0000256" key="11">
    <source>
        <dbReference type="ARBA" id="ARBA00055676"/>
    </source>
</evidence>
<dbReference type="Gene3D" id="3.30.1130.10">
    <property type="match status" value="1"/>
</dbReference>
<evidence type="ECO:0000256" key="4">
    <source>
        <dbReference type="ARBA" id="ARBA00017272"/>
    </source>
</evidence>
<dbReference type="PANTHER" id="PTHR11109:SF7">
    <property type="entry name" value="GTP CYCLOHYDROLASE 1"/>
    <property type="match status" value="1"/>
</dbReference>
<evidence type="ECO:0000256" key="12">
    <source>
        <dbReference type="SAM" id="MobiDB-lite"/>
    </source>
</evidence>
<dbReference type="GO" id="GO:0005525">
    <property type="term" value="F:GTP binding"/>
    <property type="evidence" value="ECO:0007669"/>
    <property type="project" value="UniProtKB-KW"/>
</dbReference>
<dbReference type="EC" id="3.5.4.16" evidence="3"/>
<feature type="compositionally biased region" description="Basic and acidic residues" evidence="12">
    <location>
        <begin position="1"/>
        <end position="12"/>
    </location>
</feature>
<dbReference type="PROSITE" id="PS00860">
    <property type="entry name" value="GTP_CYCLOHYDROL_1_2"/>
    <property type="match status" value="1"/>
</dbReference>
<dbReference type="PROSITE" id="PS00859">
    <property type="entry name" value="GTP_CYCLOHYDROL_1_1"/>
    <property type="match status" value="1"/>
</dbReference>
<keyword evidence="5" id="KW-0021">Allosteric enzyme</keyword>
<keyword evidence="9" id="KW-0342">GTP-binding</keyword>
<dbReference type="FunFam" id="1.10.286.10:FF:000003">
    <property type="entry name" value="GTP cyclohydrolase 1"/>
    <property type="match status" value="1"/>
</dbReference>
<dbReference type="InterPro" id="IPR020602">
    <property type="entry name" value="GTP_CycHdrlase_I_dom"/>
</dbReference>
<keyword evidence="8" id="KW-0289">Folate biosynthesis</keyword>
<dbReference type="AlphaFoldDB" id="A0AA40F9Q6"/>
<evidence type="ECO:0000256" key="3">
    <source>
        <dbReference type="ARBA" id="ARBA00012715"/>
    </source>
</evidence>
<dbReference type="NCBIfam" id="NF006826">
    <property type="entry name" value="PRK09347.1-3"/>
    <property type="match status" value="1"/>
</dbReference>
<dbReference type="GO" id="GO:0003934">
    <property type="term" value="F:GTP cyclohydrolase I activity"/>
    <property type="evidence" value="ECO:0007669"/>
    <property type="project" value="UniProtKB-EC"/>
</dbReference>
<feature type="domain" description="GTP cyclohydrolase I" evidence="13">
    <location>
        <begin position="66"/>
        <end position="242"/>
    </location>
</feature>
<organism evidence="14 15">
    <name type="scientific">Schizothecium vesticola</name>
    <dbReference type="NCBI Taxonomy" id="314040"/>
    <lineage>
        <taxon>Eukaryota</taxon>
        <taxon>Fungi</taxon>
        <taxon>Dikarya</taxon>
        <taxon>Ascomycota</taxon>
        <taxon>Pezizomycotina</taxon>
        <taxon>Sordariomycetes</taxon>
        <taxon>Sordariomycetidae</taxon>
        <taxon>Sordariales</taxon>
        <taxon>Schizotheciaceae</taxon>
        <taxon>Schizothecium</taxon>
    </lineage>
</organism>
<gene>
    <name evidence="14" type="ORF">B0T18DRAFT_315446</name>
</gene>
<dbReference type="GO" id="GO:0008270">
    <property type="term" value="F:zinc ion binding"/>
    <property type="evidence" value="ECO:0007669"/>
    <property type="project" value="TreeGrafter"/>
</dbReference>
<dbReference type="GO" id="GO:0005737">
    <property type="term" value="C:cytoplasm"/>
    <property type="evidence" value="ECO:0007669"/>
    <property type="project" value="TreeGrafter"/>
</dbReference>
<dbReference type="PANTHER" id="PTHR11109">
    <property type="entry name" value="GTP CYCLOHYDROLASE I"/>
    <property type="match status" value="1"/>
</dbReference>
<comment type="function">
    <text evidence="11">GTP cyclohydrolase 1 is the first enzyme in the biosynthetic pathway leading to folic acid.</text>
</comment>
<dbReference type="NCBIfam" id="NF006825">
    <property type="entry name" value="PRK09347.1-2"/>
    <property type="match status" value="1"/>
</dbReference>
<dbReference type="FunFam" id="3.30.1130.10:FF:000012">
    <property type="entry name" value="GTP cyclohydrolase 1"/>
    <property type="match status" value="1"/>
</dbReference>
<dbReference type="GO" id="GO:0046656">
    <property type="term" value="P:folic acid biosynthetic process"/>
    <property type="evidence" value="ECO:0007669"/>
    <property type="project" value="UniProtKB-KW"/>
</dbReference>
<evidence type="ECO:0000256" key="7">
    <source>
        <dbReference type="ARBA" id="ARBA00022801"/>
    </source>
</evidence>
<dbReference type="InterPro" id="IPR043133">
    <property type="entry name" value="GTP-CH-I_C/QueF"/>
</dbReference>
<accession>A0AA40F9Q6</accession>
<protein>
    <recommendedName>
        <fullName evidence="4">GTP cyclohydrolase 1</fullName>
        <ecNumber evidence="3">3.5.4.16</ecNumber>
    </recommendedName>
    <alternativeName>
        <fullName evidence="10">GTP cyclohydrolase I</fullName>
    </alternativeName>
</protein>
<dbReference type="Pfam" id="PF01227">
    <property type="entry name" value="GTP_cyclohydroI"/>
    <property type="match status" value="1"/>
</dbReference>
<dbReference type="GO" id="GO:0046654">
    <property type="term" value="P:tetrahydrofolate biosynthetic process"/>
    <property type="evidence" value="ECO:0007669"/>
    <property type="project" value="InterPro"/>
</dbReference>
<dbReference type="InterPro" id="IPR018234">
    <property type="entry name" value="GTP_CycHdrlase_I_CS"/>
</dbReference>
<evidence type="ECO:0000256" key="1">
    <source>
        <dbReference type="ARBA" id="ARBA00005080"/>
    </source>
</evidence>
<dbReference type="CDD" id="cd00642">
    <property type="entry name" value="GTP_cyclohydro1"/>
    <property type="match status" value="1"/>
</dbReference>
<keyword evidence="15" id="KW-1185">Reference proteome</keyword>
<dbReference type="EMBL" id="JAUKUD010000001">
    <property type="protein sequence ID" value="KAK0753686.1"/>
    <property type="molecule type" value="Genomic_DNA"/>
</dbReference>
<dbReference type="Proteomes" id="UP001172155">
    <property type="component" value="Unassembled WGS sequence"/>
</dbReference>
<dbReference type="SUPFAM" id="SSF55620">
    <property type="entry name" value="Tetrahydrobiopterin biosynthesis enzymes-like"/>
    <property type="match status" value="1"/>
</dbReference>
<evidence type="ECO:0000313" key="14">
    <source>
        <dbReference type="EMBL" id="KAK0753686.1"/>
    </source>
</evidence>
<dbReference type="InterPro" id="IPR043134">
    <property type="entry name" value="GTP-CH-I_N"/>
</dbReference>
<comment type="pathway">
    <text evidence="1">Cofactor biosynthesis; 7,8-dihydroneopterin triphosphate biosynthesis; 7,8-dihydroneopterin triphosphate from GTP: step 1/1.</text>
</comment>
<keyword evidence="7" id="KW-0378">Hydrolase</keyword>
<evidence type="ECO:0000256" key="6">
    <source>
        <dbReference type="ARBA" id="ARBA00022741"/>
    </source>
</evidence>
<evidence type="ECO:0000259" key="13">
    <source>
        <dbReference type="Pfam" id="PF01227"/>
    </source>
</evidence>
<proteinExistence type="inferred from homology"/>
<dbReference type="GO" id="GO:0006729">
    <property type="term" value="P:tetrahydrobiopterin biosynthetic process"/>
    <property type="evidence" value="ECO:0007669"/>
    <property type="project" value="TreeGrafter"/>
</dbReference>